<name>A0A210RVM1_9BURK</name>
<dbReference type="PROSITE" id="PS51462">
    <property type="entry name" value="NUDIX"/>
    <property type="match status" value="1"/>
</dbReference>
<dbReference type="PANTHER" id="PTHR12992">
    <property type="entry name" value="NUDIX HYDROLASE"/>
    <property type="match status" value="1"/>
</dbReference>
<dbReference type="GO" id="GO:0010945">
    <property type="term" value="F:coenzyme A diphosphatase activity"/>
    <property type="evidence" value="ECO:0007669"/>
    <property type="project" value="InterPro"/>
</dbReference>
<sequence length="245" mass="27454">MPKIPKPEEDVINVATPPGFDAQAIPIHEVRSSDKKVSSKFLEPEALRLRLQSPPEWQPEITDENRHVIAADIIAKRQAAGKVTKAAVLIPLVLKEEGLSVLLTQRTNHLRDHAGQISFPGGRMDPEDLSPNDTALRESEEEIGLDPKRVEIIGHLPQYLTVSGYSVTPVVGLVQAQAEYVLDEFEVADVFEVPLSFLLDPANHQVRLWQSEQGGRRFYSIPYENRFIWGATAGMLRNLYHLLKV</sequence>
<evidence type="ECO:0000256" key="4">
    <source>
        <dbReference type="ARBA" id="ARBA00022801"/>
    </source>
</evidence>
<dbReference type="OrthoDB" id="9802805at2"/>
<dbReference type="Pfam" id="PF00293">
    <property type="entry name" value="NUDIX"/>
    <property type="match status" value="1"/>
</dbReference>
<keyword evidence="4" id="KW-0378">Hydrolase</keyword>
<evidence type="ECO:0000256" key="5">
    <source>
        <dbReference type="ARBA" id="ARBA00022842"/>
    </source>
</evidence>
<dbReference type="PANTHER" id="PTHR12992:SF11">
    <property type="entry name" value="MITOCHONDRIAL COENZYME A DIPHOSPHATASE NUDT8"/>
    <property type="match status" value="1"/>
</dbReference>
<evidence type="ECO:0000313" key="9">
    <source>
        <dbReference type="Proteomes" id="UP000196880"/>
    </source>
</evidence>
<keyword evidence="5" id="KW-0460">Magnesium</keyword>
<keyword evidence="6" id="KW-0464">Manganese</keyword>
<dbReference type="NCBIfam" id="NF007980">
    <property type="entry name" value="PRK10707.1"/>
    <property type="match status" value="1"/>
</dbReference>
<comment type="caution">
    <text evidence="8">The sequence shown here is derived from an EMBL/GenBank/DDBJ whole genome shotgun (WGS) entry which is preliminary data.</text>
</comment>
<proteinExistence type="predicted"/>
<dbReference type="InterPro" id="IPR045121">
    <property type="entry name" value="CoAse"/>
</dbReference>
<dbReference type="SUPFAM" id="SSF55811">
    <property type="entry name" value="Nudix"/>
    <property type="match status" value="1"/>
</dbReference>
<gene>
    <name evidence="8" type="ORF">B6A14_04290</name>
</gene>
<evidence type="ECO:0000259" key="7">
    <source>
        <dbReference type="PROSITE" id="PS51462"/>
    </source>
</evidence>
<dbReference type="RefSeq" id="WP_087909235.1">
    <property type="nucleotide sequence ID" value="NZ_NAIA01000003.1"/>
</dbReference>
<keyword evidence="9" id="KW-1185">Reference proteome</keyword>
<dbReference type="EMBL" id="NAIA01000003">
    <property type="protein sequence ID" value="OWF65038.1"/>
    <property type="molecule type" value="Genomic_DNA"/>
</dbReference>
<dbReference type="Gene3D" id="3.90.79.10">
    <property type="entry name" value="Nucleoside Triphosphate Pyrophosphohydrolase"/>
    <property type="match status" value="1"/>
</dbReference>
<organism evidence="8 9">
    <name type="scientific">Polynucleobacter hirudinilacicola</name>
    <dbReference type="NCBI Taxonomy" id="1743166"/>
    <lineage>
        <taxon>Bacteria</taxon>
        <taxon>Pseudomonadati</taxon>
        <taxon>Pseudomonadota</taxon>
        <taxon>Betaproteobacteria</taxon>
        <taxon>Burkholderiales</taxon>
        <taxon>Burkholderiaceae</taxon>
        <taxon>Polynucleobacter</taxon>
    </lineage>
</organism>
<dbReference type="InterPro" id="IPR015797">
    <property type="entry name" value="NUDIX_hydrolase-like_dom_sf"/>
</dbReference>
<keyword evidence="3" id="KW-0479">Metal-binding</keyword>
<evidence type="ECO:0000256" key="1">
    <source>
        <dbReference type="ARBA" id="ARBA00001936"/>
    </source>
</evidence>
<dbReference type="AlphaFoldDB" id="A0A210RVM1"/>
<reference evidence="8 9" key="1">
    <citation type="submission" date="2017-03" db="EMBL/GenBank/DDBJ databases">
        <title>New species Polynucleobacter sp. MWH-EgelM1-30-B4.</title>
        <authorList>
            <person name="Hahn M.W."/>
        </authorList>
    </citation>
    <scope>NUCLEOTIDE SEQUENCE [LARGE SCALE GENOMIC DNA]</scope>
    <source>
        <strain evidence="8 9">MWH-EgelM1-30-B4</strain>
    </source>
</reference>
<comment type="cofactor">
    <cofactor evidence="1">
        <name>Mn(2+)</name>
        <dbReference type="ChEBI" id="CHEBI:29035"/>
    </cofactor>
</comment>
<evidence type="ECO:0000256" key="3">
    <source>
        <dbReference type="ARBA" id="ARBA00022723"/>
    </source>
</evidence>
<accession>A0A210RVM1</accession>
<dbReference type="GO" id="GO:0046872">
    <property type="term" value="F:metal ion binding"/>
    <property type="evidence" value="ECO:0007669"/>
    <property type="project" value="UniProtKB-KW"/>
</dbReference>
<dbReference type="InterPro" id="IPR000086">
    <property type="entry name" value="NUDIX_hydrolase_dom"/>
</dbReference>
<dbReference type="Proteomes" id="UP000196880">
    <property type="component" value="Unassembled WGS sequence"/>
</dbReference>
<comment type="cofactor">
    <cofactor evidence="2">
        <name>Mg(2+)</name>
        <dbReference type="ChEBI" id="CHEBI:18420"/>
    </cofactor>
</comment>
<protein>
    <submittedName>
        <fullName evidence="8">CoA pyrophosphatase</fullName>
    </submittedName>
</protein>
<evidence type="ECO:0000313" key="8">
    <source>
        <dbReference type="EMBL" id="OWF65038.1"/>
    </source>
</evidence>
<dbReference type="CDD" id="cd03426">
    <property type="entry name" value="NUDIX_CoAse_Nudt7"/>
    <property type="match status" value="1"/>
</dbReference>
<feature type="domain" description="Nudix hydrolase" evidence="7">
    <location>
        <begin position="83"/>
        <end position="216"/>
    </location>
</feature>
<evidence type="ECO:0000256" key="6">
    <source>
        <dbReference type="ARBA" id="ARBA00023211"/>
    </source>
</evidence>
<evidence type="ECO:0000256" key="2">
    <source>
        <dbReference type="ARBA" id="ARBA00001946"/>
    </source>
</evidence>